<dbReference type="EMBL" id="LT906435">
    <property type="protein sequence ID" value="SNU83882.1"/>
    <property type="molecule type" value="Genomic_DNA"/>
</dbReference>
<dbReference type="Proteomes" id="UP000215126">
    <property type="component" value="Chromosome 1"/>
</dbReference>
<protein>
    <submittedName>
        <fullName evidence="2">Ferric iron reductase protein fhuF</fullName>
    </submittedName>
</protein>
<dbReference type="InterPro" id="IPR008090">
    <property type="entry name" value="Fe_iron_reduct"/>
</dbReference>
<evidence type="ECO:0000313" key="3">
    <source>
        <dbReference type="Proteomes" id="UP000215126"/>
    </source>
</evidence>
<organism evidence="2 3">
    <name type="scientific">Pandoraea sputorum</name>
    <dbReference type="NCBI Taxonomy" id="93222"/>
    <lineage>
        <taxon>Bacteria</taxon>
        <taxon>Pseudomonadati</taxon>
        <taxon>Pseudomonadota</taxon>
        <taxon>Betaproteobacteria</taxon>
        <taxon>Burkholderiales</taxon>
        <taxon>Burkholderiaceae</taxon>
        <taxon>Pandoraea</taxon>
    </lineage>
</organism>
<dbReference type="Pfam" id="PF06276">
    <property type="entry name" value="FhuF"/>
    <property type="match status" value="1"/>
</dbReference>
<sequence>MSERAHTLAQPFPGAAKFDLAASLPAPVRAELGPLCAGLAFGARVPDDLRPGDSVIGLADLDRHMPAMFDGVRRLVPGVEPRALMSQWSKFYFRAVAPAALAIIVVHGRTLTLDSEACGIVLRGGLPVQVRFPESSWMPQGEGDVEGDAVADPAPVRFASLLQGHLPAAMMAMQRAAGVSPRVLWSNAGNLLEFIVGEMRKVPSLSARAASDYAWLFDGDAGFGQTSDNPLYRTVRYVTPPSTAMPTPMRARRVCCLRYQLAGKGTRCDDALLCGSCPLILTMTPAQLQRQLAMQAGGAPQ</sequence>
<proteinExistence type="predicted"/>
<gene>
    <name evidence="2" type="primary">fhuF</name>
    <name evidence="2" type="ORF">SAMEA4530655_01701</name>
</gene>
<dbReference type="InterPro" id="IPR022770">
    <property type="entry name" value="IucA/IucC-like_C"/>
</dbReference>
<name>A0A239SF89_9BURK</name>
<evidence type="ECO:0000259" key="1">
    <source>
        <dbReference type="Pfam" id="PF06276"/>
    </source>
</evidence>
<feature type="domain" description="Aerobactin siderophore biosynthesis IucA/IucC-like C-terminal" evidence="1">
    <location>
        <begin position="86"/>
        <end position="236"/>
    </location>
</feature>
<dbReference type="RefSeq" id="WP_052252674.1">
    <property type="nucleotide sequence ID" value="NZ_CABPRX010000003.1"/>
</dbReference>
<dbReference type="GO" id="GO:0003824">
    <property type="term" value="F:catalytic activity"/>
    <property type="evidence" value="ECO:0007669"/>
    <property type="project" value="UniProtKB-ARBA"/>
</dbReference>
<dbReference type="KEGG" id="pspu:NA29_12770"/>
<dbReference type="NCBIfam" id="TIGR03951">
    <property type="entry name" value="Fe_III_red_FhuF"/>
    <property type="match status" value="1"/>
</dbReference>
<dbReference type="OrthoDB" id="8993954at2"/>
<dbReference type="STRING" id="93222.NA29_12770"/>
<evidence type="ECO:0000313" key="2">
    <source>
        <dbReference type="EMBL" id="SNU83882.1"/>
    </source>
</evidence>
<dbReference type="AlphaFoldDB" id="A0A239SF89"/>
<reference evidence="2 3" key="1">
    <citation type="submission" date="2017-06" db="EMBL/GenBank/DDBJ databases">
        <authorList>
            <consortium name="Pathogen Informatics"/>
        </authorList>
    </citation>
    <scope>NUCLEOTIDE SEQUENCE [LARGE SCALE GENOMIC DNA]</scope>
    <source>
        <strain evidence="2 3">NCTC13161</strain>
    </source>
</reference>
<dbReference type="GeneID" id="88094368"/>
<accession>A0A239SF89</accession>
<keyword evidence="3" id="KW-1185">Reference proteome</keyword>